<dbReference type="PANTHER" id="PTHR33963:SF2">
    <property type="entry name" value="MKRN2 OPPOSITE STRAND PROTEIN"/>
    <property type="match status" value="1"/>
</dbReference>
<evidence type="ECO:0000313" key="3">
    <source>
        <dbReference type="WBParaSite" id="Smp_161650.1"/>
    </source>
</evidence>
<dbReference type="InterPro" id="IPR053921">
    <property type="entry name" value="MKRN2OS-like_C"/>
</dbReference>
<feature type="domain" description="MKRN2 opposite strand protein-like C-terminal" evidence="1">
    <location>
        <begin position="69"/>
        <end position="151"/>
    </location>
</feature>
<dbReference type="KEGG" id="smm:Smp_161650"/>
<dbReference type="InterPro" id="IPR032016">
    <property type="entry name" value="MKRN2OS-like"/>
</dbReference>
<dbReference type="WBParaSite" id="Smp_161650.1">
    <property type="protein sequence ID" value="Smp_161650.1"/>
    <property type="gene ID" value="Smp_161650"/>
</dbReference>
<name>G4LW06_SCHMA</name>
<dbReference type="Pfam" id="PF16044">
    <property type="entry name" value="DUF4796_C"/>
    <property type="match status" value="1"/>
</dbReference>
<evidence type="ECO:0000313" key="2">
    <source>
        <dbReference type="Proteomes" id="UP000008854"/>
    </source>
</evidence>
<protein>
    <submittedName>
        <fullName evidence="3">MKRN2 opposite strand protein</fullName>
    </submittedName>
</protein>
<keyword evidence="2" id="KW-1185">Reference proteome</keyword>
<reference evidence="2" key="1">
    <citation type="journal article" date="2012" name="PLoS Negl. Trop. Dis.">
        <title>A systematically improved high quality genome and transcriptome of the human blood fluke Schistosoma mansoni.</title>
        <authorList>
            <person name="Protasio A.V."/>
            <person name="Tsai I.J."/>
            <person name="Babbage A."/>
            <person name="Nichol S."/>
            <person name="Hunt M."/>
            <person name="Aslett M.A."/>
            <person name="De Silva N."/>
            <person name="Velarde G.S."/>
            <person name="Anderson T.J."/>
            <person name="Clark R.C."/>
            <person name="Davidson C."/>
            <person name="Dillon G.P."/>
            <person name="Holroyd N.E."/>
            <person name="LoVerde P.T."/>
            <person name="Lloyd C."/>
            <person name="McQuillan J."/>
            <person name="Oliveira G."/>
            <person name="Otto T.D."/>
            <person name="Parker-Manuel S.J."/>
            <person name="Quail M.A."/>
            <person name="Wilson R.A."/>
            <person name="Zerlotini A."/>
            <person name="Dunne D.W."/>
            <person name="Berriman M."/>
        </authorList>
    </citation>
    <scope>NUCLEOTIDE SEQUENCE [LARGE SCALE GENOMIC DNA]</scope>
    <source>
        <strain evidence="2">Puerto Rican</strain>
    </source>
</reference>
<dbReference type="InParanoid" id="G4LW06"/>
<dbReference type="OrthoDB" id="10065749at2759"/>
<dbReference type="HOGENOM" id="CLU_1031781_0_0_1"/>
<dbReference type="RefSeq" id="XP_018645453.1">
    <property type="nucleotide sequence ID" value="XM_018791396.1"/>
</dbReference>
<dbReference type="Proteomes" id="UP000008854">
    <property type="component" value="Unassembled WGS sequence"/>
</dbReference>
<accession>G4LW06</accession>
<dbReference type="CTD" id="8341423"/>
<evidence type="ECO:0000259" key="1">
    <source>
        <dbReference type="Pfam" id="PF16044"/>
    </source>
</evidence>
<dbReference type="AlphaFoldDB" id="G4LW06"/>
<dbReference type="PhylomeDB" id="G4LW06"/>
<organism evidence="2 3">
    <name type="scientific">Schistosoma mansoni</name>
    <name type="common">Blood fluke</name>
    <dbReference type="NCBI Taxonomy" id="6183"/>
    <lineage>
        <taxon>Eukaryota</taxon>
        <taxon>Metazoa</taxon>
        <taxon>Spiralia</taxon>
        <taxon>Lophotrochozoa</taxon>
        <taxon>Platyhelminthes</taxon>
        <taxon>Trematoda</taxon>
        <taxon>Digenea</taxon>
        <taxon>Strigeidida</taxon>
        <taxon>Schistosomatoidea</taxon>
        <taxon>Schistosomatidae</taxon>
        <taxon>Schistosoma</taxon>
    </lineage>
</organism>
<sequence>MIHSKILAVKHSCFNKEDNDENYLCALNKSPEKCLQCGTILKDEIVVKLMLPFSNAHVSILFPSYPIARIAFILSDSSNSILNCQSNSNLHCGVIDSEGKVYHFTKQYGISIDSMGWEQSIIISVSEVTGCKNLTSSKWNETIHSYINNLNGSIYSYVNDPNGSIHSYVNNLNGSIHSYVNDPNGSIHSYVNDPNGSIHSSMNQDYDCLDFVVDIIKYAINDQEVNRIRIAQWLSNQLEWVLLYTDIIKQLESGSLQVMKRLPIIAICQY</sequence>
<reference evidence="3" key="2">
    <citation type="submission" date="2018-12" db="UniProtKB">
        <authorList>
            <consortium name="WormBaseParasite"/>
        </authorList>
    </citation>
    <scope>IDENTIFICATION</scope>
    <source>
        <strain evidence="3">Puerto Rican</strain>
    </source>
</reference>
<proteinExistence type="predicted"/>
<dbReference type="PANTHER" id="PTHR33963">
    <property type="entry name" value="MKRN2 OPPOSITE STRAND PROTEIN"/>
    <property type="match status" value="1"/>
</dbReference>
<dbReference type="GeneID" id="8341423"/>